<proteinExistence type="predicted"/>
<gene>
    <name evidence="2" type="ORF">PCOR1329_LOCUS28896</name>
</gene>
<comment type="caution">
    <text evidence="2">The sequence shown here is derived from an EMBL/GenBank/DDBJ whole genome shotgun (WGS) entry which is preliminary data.</text>
</comment>
<dbReference type="EMBL" id="CAUYUJ010010763">
    <property type="protein sequence ID" value="CAK0830187.1"/>
    <property type="molecule type" value="Genomic_DNA"/>
</dbReference>
<organism evidence="2 3">
    <name type="scientific">Prorocentrum cordatum</name>
    <dbReference type="NCBI Taxonomy" id="2364126"/>
    <lineage>
        <taxon>Eukaryota</taxon>
        <taxon>Sar</taxon>
        <taxon>Alveolata</taxon>
        <taxon>Dinophyceae</taxon>
        <taxon>Prorocentrales</taxon>
        <taxon>Prorocentraceae</taxon>
        <taxon>Prorocentrum</taxon>
    </lineage>
</organism>
<reference evidence="2" key="1">
    <citation type="submission" date="2023-10" db="EMBL/GenBank/DDBJ databases">
        <authorList>
            <person name="Chen Y."/>
            <person name="Shah S."/>
            <person name="Dougan E. K."/>
            <person name="Thang M."/>
            <person name="Chan C."/>
        </authorList>
    </citation>
    <scope>NUCLEOTIDE SEQUENCE [LARGE SCALE GENOMIC DNA]</scope>
</reference>
<evidence type="ECO:0000313" key="3">
    <source>
        <dbReference type="Proteomes" id="UP001189429"/>
    </source>
</evidence>
<dbReference type="Proteomes" id="UP001189429">
    <property type="component" value="Unassembled WGS sequence"/>
</dbReference>
<evidence type="ECO:0000313" key="2">
    <source>
        <dbReference type="EMBL" id="CAK0830187.1"/>
    </source>
</evidence>
<sequence>MLSNRVLYWLCHRELSARPRSTRSPPRSLVSKGSAAASRCACPRAGARTTILHQARDVLQIVLTVHQSQDLDRRLLSILILPPLLGRCARGWRSPARAVCSSACAARRGRPRRRSSQGGRAPAPIPGASPTVLATHGRQAHGPEVLGGGRLAAHHRRPSRPAGMARLRAGAQLTSWGPRPPPCLQQQT</sequence>
<feature type="region of interest" description="Disordered" evidence="1">
    <location>
        <begin position="106"/>
        <end position="188"/>
    </location>
</feature>
<feature type="non-terminal residue" evidence="2">
    <location>
        <position position="188"/>
    </location>
</feature>
<accession>A0ABN9SDT6</accession>
<name>A0ABN9SDT6_9DINO</name>
<keyword evidence="3" id="KW-1185">Reference proteome</keyword>
<protein>
    <submittedName>
        <fullName evidence="2">Uncharacterized protein</fullName>
    </submittedName>
</protein>
<feature type="compositionally biased region" description="Pro residues" evidence="1">
    <location>
        <begin position="178"/>
        <end position="188"/>
    </location>
</feature>
<evidence type="ECO:0000256" key="1">
    <source>
        <dbReference type="SAM" id="MobiDB-lite"/>
    </source>
</evidence>